<dbReference type="PANTHER" id="PTHR45649">
    <property type="entry name" value="AMINO-ACID PERMEASE BAT1"/>
    <property type="match status" value="1"/>
</dbReference>
<comment type="caution">
    <text evidence="7">The sequence shown here is derived from an EMBL/GenBank/DDBJ whole genome shotgun (WGS) entry which is preliminary data.</text>
</comment>
<evidence type="ECO:0000256" key="5">
    <source>
        <dbReference type="ARBA" id="ARBA00023136"/>
    </source>
</evidence>
<feature type="transmembrane region" description="Helical" evidence="6">
    <location>
        <begin position="165"/>
        <end position="184"/>
    </location>
</feature>
<reference evidence="7 8" key="1">
    <citation type="submission" date="2020-01" db="EMBL/GenBank/DDBJ databases">
        <title>Draft genome sequence of Aspergillus udagawae IFM 46972.</title>
        <authorList>
            <person name="Takahashi H."/>
            <person name="Yaguchi T."/>
        </authorList>
    </citation>
    <scope>NUCLEOTIDE SEQUENCE [LARGE SCALE GENOMIC DNA]</scope>
    <source>
        <strain evidence="7 8">IFM 46972</strain>
    </source>
</reference>
<accession>A0A8H3N6Q7</accession>
<dbReference type="Gene3D" id="1.20.1740.10">
    <property type="entry name" value="Amino acid/polyamine transporter I"/>
    <property type="match status" value="1"/>
</dbReference>
<name>A0A8H3N6Q7_9EURO</name>
<feature type="transmembrane region" description="Helical" evidence="6">
    <location>
        <begin position="233"/>
        <end position="252"/>
    </location>
</feature>
<dbReference type="Pfam" id="PF13520">
    <property type="entry name" value="AA_permease_2"/>
    <property type="match status" value="1"/>
</dbReference>
<keyword evidence="3 6" id="KW-0812">Transmembrane</keyword>
<feature type="transmembrane region" description="Helical" evidence="6">
    <location>
        <begin position="41"/>
        <end position="67"/>
    </location>
</feature>
<feature type="transmembrane region" description="Helical" evidence="6">
    <location>
        <begin position="444"/>
        <end position="465"/>
    </location>
</feature>
<organism evidence="7 8">
    <name type="scientific">Aspergillus udagawae</name>
    <dbReference type="NCBI Taxonomy" id="91492"/>
    <lineage>
        <taxon>Eukaryota</taxon>
        <taxon>Fungi</taxon>
        <taxon>Dikarya</taxon>
        <taxon>Ascomycota</taxon>
        <taxon>Pezizomycotina</taxon>
        <taxon>Eurotiomycetes</taxon>
        <taxon>Eurotiomycetidae</taxon>
        <taxon>Eurotiales</taxon>
        <taxon>Aspergillaceae</taxon>
        <taxon>Aspergillus</taxon>
        <taxon>Aspergillus subgen. Fumigati</taxon>
    </lineage>
</organism>
<keyword evidence="5 6" id="KW-0472">Membrane</keyword>
<evidence type="ECO:0000313" key="7">
    <source>
        <dbReference type="EMBL" id="GFF24843.1"/>
    </source>
</evidence>
<feature type="transmembrane region" description="Helical" evidence="6">
    <location>
        <begin position="120"/>
        <end position="145"/>
    </location>
</feature>
<evidence type="ECO:0000256" key="1">
    <source>
        <dbReference type="ARBA" id="ARBA00004141"/>
    </source>
</evidence>
<evidence type="ECO:0000256" key="4">
    <source>
        <dbReference type="ARBA" id="ARBA00022989"/>
    </source>
</evidence>
<dbReference type="AlphaFoldDB" id="A0A8H3N6Q7"/>
<evidence type="ECO:0000256" key="6">
    <source>
        <dbReference type="SAM" id="Phobius"/>
    </source>
</evidence>
<keyword evidence="4 6" id="KW-1133">Transmembrane helix</keyword>
<dbReference type="InterPro" id="IPR002293">
    <property type="entry name" value="AA/rel_permease1"/>
</dbReference>
<feature type="transmembrane region" description="Helical" evidence="6">
    <location>
        <begin position="273"/>
        <end position="295"/>
    </location>
</feature>
<feature type="transmembrane region" description="Helical" evidence="6">
    <location>
        <begin position="374"/>
        <end position="394"/>
    </location>
</feature>
<evidence type="ECO:0000313" key="8">
    <source>
        <dbReference type="Proteomes" id="UP000465221"/>
    </source>
</evidence>
<feature type="transmembrane region" description="Helical" evidence="6">
    <location>
        <begin position="191"/>
        <end position="213"/>
    </location>
</feature>
<sequence length="872" mass="94985">MSVACTTAHEDEVSAKTGTAQDRKDMWRVGRQQELNRNFQFLSVLGFTAVLMCTWEAVLFGASYGLINGGKGGMIYTYLGGLAGFSFVILSMAEMASMAPTSGGQYHWVSEFAPPSCQCILSYITGWVCVLGWHTGIAGCCYTVANMMIGVIAINYPDAYTYEPWHVTLLVIAVALAALLFNTLLAQKLPLIEGIILVIHCFGFFGILIPLWVLSPRPAASEVFGSIEDRGGWGNNGLACLVGLVGPIYALIGPDSAVHISEEIRDASRVLPLGMIWTLILNGSTGFVMIVTLAFSVGDIDHVLESQTGFAFIQVFLNSTGSVRAATGMTVVIMAMQFCAAISNVATTSRQVYAFARDKGLPFSNFLSKVNPTFTVPLNALCVSLVIVSLLSLINIGSSVAFNAIMSLGTAALLSSYIISITCVRLRRWRKQPLPPARWSMGRFTPFVDTVSILVLIVIWTFSFFPLTEQVNPTTMNWSVAIFGGVILLSLVYYQLHAKKTIRVLFPLAPPVFGQTLVATAMETPHLLHALLAASCSHHARLVQEPPASQLTILKFTDLAVAGLRAALAEPAETLKPETAMTAMVLCTNDVCNGNARTWKVHLSGVMQLLTALLERQRAADSGIDPFALCLLKWFATLDILAGLSGTHEGCVNDGQYWSLSRSPNCGIGHIDEICGYSTQLMPLLARIGQLAQRNVHEQSILETFTEPSSTLSEELTDEAQVLERKILSIADQAPSAATLASHDQALASELRNTHLAFIHSALLHLYRRVELLPKSHPKVRAQVAAILDNVQAIRPFSPANVLILWPIFSAGCETNELRERQAIQTRMVNMQTMGMGNFTRARDALARYWESGASSRWDTYFADCGLELVLF</sequence>
<dbReference type="InterPro" id="IPR021858">
    <property type="entry name" value="Fun_TF"/>
</dbReference>
<feature type="transmembrane region" description="Helical" evidence="6">
    <location>
        <begin position="73"/>
        <end position="93"/>
    </location>
</feature>
<gene>
    <name evidence="7" type="ORF">IFM46972_01200</name>
</gene>
<proteinExistence type="predicted"/>
<dbReference type="EMBL" id="BLKC01000005">
    <property type="protein sequence ID" value="GFF24843.1"/>
    <property type="molecule type" value="Genomic_DNA"/>
</dbReference>
<feature type="transmembrane region" description="Helical" evidence="6">
    <location>
        <begin position="400"/>
        <end position="424"/>
    </location>
</feature>
<dbReference type="GO" id="GO:0022857">
    <property type="term" value="F:transmembrane transporter activity"/>
    <property type="evidence" value="ECO:0007669"/>
    <property type="project" value="InterPro"/>
</dbReference>
<evidence type="ECO:0000256" key="3">
    <source>
        <dbReference type="ARBA" id="ARBA00022692"/>
    </source>
</evidence>
<protein>
    <recommendedName>
        <fullName evidence="9">Choline transport protein</fullName>
    </recommendedName>
</protein>
<comment type="subcellular location">
    <subcellularLocation>
        <location evidence="1">Membrane</location>
        <topology evidence="1">Multi-pass membrane protein</topology>
    </subcellularLocation>
</comment>
<dbReference type="PANTHER" id="PTHR45649:SF2">
    <property type="entry name" value="ACID PERMEASE, PUTATIVE-RELATED"/>
    <property type="match status" value="1"/>
</dbReference>
<feature type="transmembrane region" description="Helical" evidence="6">
    <location>
        <begin position="325"/>
        <end position="347"/>
    </location>
</feature>
<evidence type="ECO:0008006" key="9">
    <source>
        <dbReference type="Google" id="ProtNLM"/>
    </source>
</evidence>
<dbReference type="Proteomes" id="UP000465221">
    <property type="component" value="Unassembled WGS sequence"/>
</dbReference>
<dbReference type="GO" id="GO:0016020">
    <property type="term" value="C:membrane"/>
    <property type="evidence" value="ECO:0007669"/>
    <property type="project" value="UniProtKB-SubCell"/>
</dbReference>
<evidence type="ECO:0000256" key="2">
    <source>
        <dbReference type="ARBA" id="ARBA00022448"/>
    </source>
</evidence>
<keyword evidence="2" id="KW-0813">Transport</keyword>
<feature type="transmembrane region" description="Helical" evidence="6">
    <location>
        <begin position="477"/>
        <end position="496"/>
    </location>
</feature>
<dbReference type="Pfam" id="PF11951">
    <property type="entry name" value="Fungal_trans_2"/>
    <property type="match status" value="1"/>
</dbReference>